<dbReference type="AlphaFoldDB" id="A0A8D5ZF82"/>
<reference evidence="2 3" key="1">
    <citation type="submission" date="2021-04" db="EMBL/GenBank/DDBJ databases">
        <title>Complete genome sequence of Stygiolobus sp. KN-1.</title>
        <authorList>
            <person name="Nakamura K."/>
            <person name="Sakai H."/>
            <person name="Kurosawa N."/>
        </authorList>
    </citation>
    <scope>NUCLEOTIDE SEQUENCE [LARGE SCALE GENOMIC DNA]</scope>
    <source>
        <strain evidence="2 3">KN-1</strain>
    </source>
</reference>
<evidence type="ECO:0008006" key="4">
    <source>
        <dbReference type="Google" id="ProtNLM"/>
    </source>
</evidence>
<protein>
    <recommendedName>
        <fullName evidence="4">Thermopsin</fullName>
    </recommendedName>
</protein>
<sequence>MDKGFLSVALPLLLILPLVSLLTYSQINIYVGVGSSDYGYEFPIMQISGINSTITYYCVNVTSQIPSTQQNVCLSINNTQVFVQNVLWYYGSHTYPEWGISLYYNGSYHTYDTQPVMTGESYTLTTLWHYNGSGVVVTFYLSNGTDTLNVSRYLPGVYKGLAVSLPGTVIVGYGDSSIACFAPGFNVSVSTTVEVDDKWYVPPAIFSGFPNTGESAVHGRAYLGSGNRVFVVYNKTHEGLYEPQILALPSVIITGNKVVVFPFNSLWVVRYPNGTSSYFVNETRYVGGAEVCPYGNISLPFQDRLPNVTHFRLEKLYYVNSNVPVYGSESFYVPQEEYVFALVDGSYEPVLIDGNTTIDLSTTEQATKVTFTTTSTVTSTVTDYVTTTVARTTVTSYVTVHVITSIITSITQPSPSKKLYEGAIAVIVTELIIFLLFRGWRVNRRKRYPS</sequence>
<dbReference type="Proteomes" id="UP000825123">
    <property type="component" value="Chromosome"/>
</dbReference>
<dbReference type="RefSeq" id="WP_221290384.1">
    <property type="nucleotide sequence ID" value="NZ_AP024597.1"/>
</dbReference>
<dbReference type="KEGG" id="csty:KN1_14050"/>
<proteinExistence type="predicted"/>
<dbReference type="GeneID" id="66163124"/>
<evidence type="ECO:0000256" key="1">
    <source>
        <dbReference type="SAM" id="Phobius"/>
    </source>
</evidence>
<evidence type="ECO:0000313" key="2">
    <source>
        <dbReference type="EMBL" id="BCU70108.1"/>
    </source>
</evidence>
<feature type="transmembrane region" description="Helical" evidence="1">
    <location>
        <begin position="419"/>
        <end position="437"/>
    </location>
</feature>
<evidence type="ECO:0000313" key="3">
    <source>
        <dbReference type="Proteomes" id="UP000825123"/>
    </source>
</evidence>
<gene>
    <name evidence="2" type="ORF">KN1_14050</name>
</gene>
<accession>A0A8D5ZF82</accession>
<name>A0A8D5ZF82_9CREN</name>
<organism evidence="2 3">
    <name type="scientific">Stygiolobus caldivivus</name>
    <dbReference type="NCBI Taxonomy" id="2824673"/>
    <lineage>
        <taxon>Archaea</taxon>
        <taxon>Thermoproteota</taxon>
        <taxon>Thermoprotei</taxon>
        <taxon>Sulfolobales</taxon>
        <taxon>Sulfolobaceae</taxon>
        <taxon>Stygiolobus</taxon>
    </lineage>
</organism>
<dbReference type="EMBL" id="AP024597">
    <property type="protein sequence ID" value="BCU70108.1"/>
    <property type="molecule type" value="Genomic_DNA"/>
</dbReference>
<keyword evidence="1" id="KW-1133">Transmembrane helix</keyword>
<keyword evidence="1" id="KW-0472">Membrane</keyword>
<keyword evidence="1" id="KW-0812">Transmembrane</keyword>
<keyword evidence="3" id="KW-1185">Reference proteome</keyword>